<evidence type="ECO:0000313" key="3">
    <source>
        <dbReference type="Proteomes" id="UP000076154"/>
    </source>
</evidence>
<dbReference type="AlphaFoldDB" id="A0A369JFJ9"/>
<evidence type="ECO:0000313" key="2">
    <source>
        <dbReference type="EMBL" id="RDB19960.1"/>
    </source>
</evidence>
<evidence type="ECO:0000256" key="1">
    <source>
        <dbReference type="SAM" id="MobiDB-lite"/>
    </source>
</evidence>
<proteinExistence type="predicted"/>
<reference evidence="2" key="1">
    <citation type="submission" date="2018-04" db="EMBL/GenBank/DDBJ databases">
        <title>Whole genome sequencing of Hypsizygus marmoreus.</title>
        <authorList>
            <person name="Choi I.-G."/>
            <person name="Min B."/>
            <person name="Kim J.-G."/>
            <person name="Kim S."/>
            <person name="Oh Y.-L."/>
            <person name="Kong W.-S."/>
            <person name="Park H."/>
            <person name="Jeong J."/>
            <person name="Song E.-S."/>
        </authorList>
    </citation>
    <scope>NUCLEOTIDE SEQUENCE [LARGE SCALE GENOMIC DNA]</scope>
    <source>
        <strain evidence="2">51987-8</strain>
    </source>
</reference>
<accession>A0A369JFJ9</accession>
<protein>
    <submittedName>
        <fullName evidence="2">Uncharacterized protein</fullName>
    </submittedName>
</protein>
<keyword evidence="3" id="KW-1185">Reference proteome</keyword>
<dbReference type="EMBL" id="LUEZ02000071">
    <property type="protein sequence ID" value="RDB19960.1"/>
    <property type="molecule type" value="Genomic_DNA"/>
</dbReference>
<comment type="caution">
    <text evidence="2">The sequence shown here is derived from an EMBL/GenBank/DDBJ whole genome shotgun (WGS) entry which is preliminary data.</text>
</comment>
<organism evidence="2 3">
    <name type="scientific">Hypsizygus marmoreus</name>
    <name type="common">White beech mushroom</name>
    <name type="synonym">Agaricus marmoreus</name>
    <dbReference type="NCBI Taxonomy" id="39966"/>
    <lineage>
        <taxon>Eukaryota</taxon>
        <taxon>Fungi</taxon>
        <taxon>Dikarya</taxon>
        <taxon>Basidiomycota</taxon>
        <taxon>Agaricomycotina</taxon>
        <taxon>Agaricomycetes</taxon>
        <taxon>Agaricomycetidae</taxon>
        <taxon>Agaricales</taxon>
        <taxon>Tricholomatineae</taxon>
        <taxon>Lyophyllaceae</taxon>
        <taxon>Hypsizygus</taxon>
    </lineage>
</organism>
<sequence length="514" mass="56562">MYPKLYIQLREAVFSDKFSDGKARASGYNHTYTDNRGIDFTALSSFPTDEEIDQAARRAYGEAENLFALLGVSATELYDASTPHLPGIKSWFSDVNSPPLAKESTHDRAMFADEQDEADEFMLEESDDDSEEMYDIQAALDHLEDVSMPTQREDNEIMNYTYAAIATSIDRCEKIDALPEPNDDDLLNDHAQDAATIGEALAACLRPPNIEGHSVFHSSDLDSACFDLDELVELRFAHQTKQAYSGVRAHAGDRELTSSNSPQLKLTEQQRIQKELNRIIKGLDERGVNSGLGRATRWRNPAAGGRDGDFDNDVSSEPLAGNSANAAEAATSQAKKLLSRRRKAFAQKKLPVELHDARVTDIAPICITDTSGSGFGFVVYNKKVTLGKILSIYSKTGGKNAKHSNVTDSSNISAVSYLVLQVFENMRNLNQFRVIPSDLQHLQSKRFVHLPSTAFLSTLNNAPREVGESKNLVLLPSDYALFNSLIGRTADILAVMKALNGRSKKPAGDEAESS</sequence>
<feature type="region of interest" description="Disordered" evidence="1">
    <location>
        <begin position="292"/>
        <end position="326"/>
    </location>
</feature>
<name>A0A369JFJ9_HYPMA</name>
<dbReference type="OrthoDB" id="3065650at2759"/>
<gene>
    <name evidence="2" type="ORF">Hypma_012735</name>
</gene>
<dbReference type="STRING" id="39966.A0A369JFJ9"/>
<dbReference type="Proteomes" id="UP000076154">
    <property type="component" value="Unassembled WGS sequence"/>
</dbReference>
<dbReference type="InParanoid" id="A0A369JFJ9"/>